<evidence type="ECO:0000313" key="1">
    <source>
        <dbReference type="EMBL" id="GBM27480.1"/>
    </source>
</evidence>
<dbReference type="AlphaFoldDB" id="A0A4Y2EEC8"/>
<dbReference type="EMBL" id="BGPR01000586">
    <property type="protein sequence ID" value="GBM27480.1"/>
    <property type="molecule type" value="Genomic_DNA"/>
</dbReference>
<reference evidence="1 2" key="1">
    <citation type="journal article" date="2019" name="Sci. Rep.">
        <title>Orb-weaving spider Araneus ventricosus genome elucidates the spidroin gene catalogue.</title>
        <authorList>
            <person name="Kono N."/>
            <person name="Nakamura H."/>
            <person name="Ohtoshi R."/>
            <person name="Moran D.A.P."/>
            <person name="Shinohara A."/>
            <person name="Yoshida Y."/>
            <person name="Fujiwara M."/>
            <person name="Mori M."/>
            <person name="Tomita M."/>
            <person name="Arakawa K."/>
        </authorList>
    </citation>
    <scope>NUCLEOTIDE SEQUENCE [LARGE SCALE GENOMIC DNA]</scope>
</reference>
<protein>
    <submittedName>
        <fullName evidence="1">Uncharacterized protein</fullName>
    </submittedName>
</protein>
<gene>
    <name evidence="1" type="ORF">AVEN_205267_1</name>
</gene>
<proteinExistence type="predicted"/>
<evidence type="ECO:0000313" key="2">
    <source>
        <dbReference type="Proteomes" id="UP000499080"/>
    </source>
</evidence>
<keyword evidence="2" id="KW-1185">Reference proteome</keyword>
<accession>A0A4Y2EEC8</accession>
<comment type="caution">
    <text evidence="1">The sequence shown here is derived from an EMBL/GenBank/DDBJ whole genome shotgun (WGS) entry which is preliminary data.</text>
</comment>
<dbReference type="Proteomes" id="UP000499080">
    <property type="component" value="Unassembled WGS sequence"/>
</dbReference>
<name>A0A4Y2EEC8_ARAVE</name>
<organism evidence="1 2">
    <name type="scientific">Araneus ventricosus</name>
    <name type="common">Orbweaver spider</name>
    <name type="synonym">Epeira ventricosa</name>
    <dbReference type="NCBI Taxonomy" id="182803"/>
    <lineage>
        <taxon>Eukaryota</taxon>
        <taxon>Metazoa</taxon>
        <taxon>Ecdysozoa</taxon>
        <taxon>Arthropoda</taxon>
        <taxon>Chelicerata</taxon>
        <taxon>Arachnida</taxon>
        <taxon>Araneae</taxon>
        <taxon>Araneomorphae</taxon>
        <taxon>Entelegynae</taxon>
        <taxon>Araneoidea</taxon>
        <taxon>Araneidae</taxon>
        <taxon>Araneus</taxon>
    </lineage>
</organism>
<sequence length="108" mass="12743">MQLLKLFDGHLLAVLYHKLIDIILIHLQSLRQRLCLAVDYRHHRNCLKPLKVTFDNAFRPKLIPSRSEVSLGNPFSRSFDHLEAGNVQNLRQQNWYLQSPEDNTRRVL</sequence>